<dbReference type="AlphaFoldDB" id="A0A8J3A926"/>
<proteinExistence type="predicted"/>
<dbReference type="SUPFAM" id="SSF55961">
    <property type="entry name" value="Bet v1-like"/>
    <property type="match status" value="1"/>
</dbReference>
<keyword evidence="2" id="KW-1185">Reference proteome</keyword>
<dbReference type="RefSeq" id="WP_165403897.1">
    <property type="nucleotide sequence ID" value="NZ_BMHA01000007.1"/>
</dbReference>
<dbReference type="InterPro" id="IPR023393">
    <property type="entry name" value="START-like_dom_sf"/>
</dbReference>
<name>A0A8J3A926_9ACTN</name>
<reference evidence="1" key="1">
    <citation type="journal article" date="2014" name="Int. J. Syst. Evol. Microbiol.">
        <title>Complete genome sequence of Corynebacterium casei LMG S-19264T (=DSM 44701T), isolated from a smear-ripened cheese.</title>
        <authorList>
            <consortium name="US DOE Joint Genome Institute (JGI-PGF)"/>
            <person name="Walter F."/>
            <person name="Albersmeier A."/>
            <person name="Kalinowski J."/>
            <person name="Ruckert C."/>
        </authorList>
    </citation>
    <scope>NUCLEOTIDE SEQUENCE</scope>
    <source>
        <strain evidence="1">CGMCC 1.14988</strain>
    </source>
</reference>
<evidence type="ECO:0000313" key="1">
    <source>
        <dbReference type="EMBL" id="GGI07079.1"/>
    </source>
</evidence>
<gene>
    <name evidence="1" type="ORF">GCM10011354_22300</name>
</gene>
<organism evidence="1 2">
    <name type="scientific">Egicoccus halophilus</name>
    <dbReference type="NCBI Taxonomy" id="1670830"/>
    <lineage>
        <taxon>Bacteria</taxon>
        <taxon>Bacillati</taxon>
        <taxon>Actinomycetota</taxon>
        <taxon>Nitriliruptoria</taxon>
        <taxon>Egicoccales</taxon>
        <taxon>Egicoccaceae</taxon>
        <taxon>Egicoccus</taxon>
    </lineage>
</organism>
<dbReference type="Gene3D" id="3.30.530.20">
    <property type="match status" value="1"/>
</dbReference>
<accession>A0A8J3A926</accession>
<dbReference type="Proteomes" id="UP000650511">
    <property type="component" value="Unassembled WGS sequence"/>
</dbReference>
<sequence>MAWYDLQTAFTLDAPSERVFAVLVEPYDFLAGWDRVSDVEQLVAGDVDGVGAVHRGTVRAALPYTLTWQMTTVRAEWPCLLEWEARGDLEGHGLWRMWDDGEQTAIRFRWQVRTTPAWMNLLAPIGRPVLRWSHDRAMSAGACALADYLGASVSDVSAW</sequence>
<protein>
    <recommendedName>
        <fullName evidence="3">Polyketide cyclase / dehydrase and lipid transport</fullName>
    </recommendedName>
</protein>
<reference evidence="1" key="2">
    <citation type="submission" date="2020-09" db="EMBL/GenBank/DDBJ databases">
        <authorList>
            <person name="Sun Q."/>
            <person name="Zhou Y."/>
        </authorList>
    </citation>
    <scope>NUCLEOTIDE SEQUENCE</scope>
    <source>
        <strain evidence="1">CGMCC 1.14988</strain>
    </source>
</reference>
<dbReference type="EMBL" id="BMHA01000007">
    <property type="protein sequence ID" value="GGI07079.1"/>
    <property type="molecule type" value="Genomic_DNA"/>
</dbReference>
<comment type="caution">
    <text evidence="1">The sequence shown here is derived from an EMBL/GenBank/DDBJ whole genome shotgun (WGS) entry which is preliminary data.</text>
</comment>
<evidence type="ECO:0008006" key="3">
    <source>
        <dbReference type="Google" id="ProtNLM"/>
    </source>
</evidence>
<evidence type="ECO:0000313" key="2">
    <source>
        <dbReference type="Proteomes" id="UP000650511"/>
    </source>
</evidence>